<evidence type="ECO:0000313" key="1">
    <source>
        <dbReference type="EMBL" id="QHT10843.1"/>
    </source>
</evidence>
<proteinExistence type="predicted"/>
<dbReference type="EMBL" id="MN739530">
    <property type="protein sequence ID" value="QHT10843.1"/>
    <property type="molecule type" value="Genomic_DNA"/>
</dbReference>
<dbReference type="AlphaFoldDB" id="A0A6C0D312"/>
<reference evidence="1" key="1">
    <citation type="journal article" date="2020" name="Nature">
        <title>Giant virus diversity and host interactions through global metagenomics.</title>
        <authorList>
            <person name="Schulz F."/>
            <person name="Roux S."/>
            <person name="Paez-Espino D."/>
            <person name="Jungbluth S."/>
            <person name="Walsh D.A."/>
            <person name="Denef V.J."/>
            <person name="McMahon K.D."/>
            <person name="Konstantinidis K.T."/>
            <person name="Eloe-Fadrosh E.A."/>
            <person name="Kyrpides N.C."/>
            <person name="Woyke T."/>
        </authorList>
    </citation>
    <scope>NUCLEOTIDE SEQUENCE</scope>
    <source>
        <strain evidence="1">GVMAG-M-3300023174-111</strain>
    </source>
</reference>
<organism evidence="1">
    <name type="scientific">viral metagenome</name>
    <dbReference type="NCBI Taxonomy" id="1070528"/>
    <lineage>
        <taxon>unclassified sequences</taxon>
        <taxon>metagenomes</taxon>
        <taxon>organismal metagenomes</taxon>
    </lineage>
</organism>
<sequence length="247" mass="29189">MSNINLGIYVVFHNMVFEHLYEEMSPNDKNLITLYGVKNRIDTSMNIIYEMDLPIYNSNLQKNIYNEGSAFYHIYKNSELYRKYDYIGFGQYDMKMFSHSIQNIENIIKKDRNPIIVMEFFPDIKQTGFLGCHNLIRATLNDIECGLLSYNRFFNKNFKPEDVILNRLIQCNTFVISTKLFEKMMSWLMSYYIDNVNINRHPLIGNAGEIPEALIGMFLSLEVFQGSTYYKFDIEHVWPLYKNIANS</sequence>
<accession>A0A6C0D312</accession>
<protein>
    <submittedName>
        <fullName evidence="1">Uncharacterized protein</fullName>
    </submittedName>
</protein>
<name>A0A6C0D312_9ZZZZ</name>